<dbReference type="EMBL" id="AP023420">
    <property type="protein sequence ID" value="BCK85031.1"/>
    <property type="molecule type" value="Genomic_DNA"/>
</dbReference>
<evidence type="ECO:0000313" key="1">
    <source>
        <dbReference type="EMBL" id="BCK85031.1"/>
    </source>
</evidence>
<dbReference type="RefSeq" id="WP_050624433.1">
    <property type="nucleotide sequence ID" value="NZ_AP023420.1"/>
</dbReference>
<evidence type="ECO:0000313" key="2">
    <source>
        <dbReference type="Proteomes" id="UP000679848"/>
    </source>
</evidence>
<organism evidence="1 2">
    <name type="scientific">Pusillibacter faecalis</name>
    <dbReference type="NCBI Taxonomy" id="2714358"/>
    <lineage>
        <taxon>Bacteria</taxon>
        <taxon>Bacillati</taxon>
        <taxon>Bacillota</taxon>
        <taxon>Clostridia</taxon>
        <taxon>Eubacteriales</taxon>
        <taxon>Oscillospiraceae</taxon>
        <taxon>Pusillibacter</taxon>
    </lineage>
</organism>
<dbReference type="GeneID" id="78199075"/>
<dbReference type="AlphaFoldDB" id="A0A810QHQ7"/>
<proteinExistence type="predicted"/>
<name>A0A810QHQ7_9FIRM</name>
<reference evidence="1" key="1">
    <citation type="submission" date="2020-09" db="EMBL/GenBank/DDBJ databases">
        <title>New species isolated from human feces.</title>
        <authorList>
            <person name="Kitahara M."/>
            <person name="Shigeno Y."/>
            <person name="Shime M."/>
            <person name="Matsumoto Y."/>
            <person name="Nakamura S."/>
            <person name="Motooka D."/>
            <person name="Fukuoka S."/>
            <person name="Nishikawa H."/>
            <person name="Benno Y."/>
        </authorList>
    </citation>
    <scope>NUCLEOTIDE SEQUENCE</scope>
    <source>
        <strain evidence="1">MM59</strain>
    </source>
</reference>
<protein>
    <submittedName>
        <fullName evidence="1">Uncharacterized protein</fullName>
    </submittedName>
</protein>
<gene>
    <name evidence="1" type="ORF">MM59RIKEN_23500</name>
</gene>
<keyword evidence="2" id="KW-1185">Reference proteome</keyword>
<dbReference type="Proteomes" id="UP000679848">
    <property type="component" value="Chromosome"/>
</dbReference>
<dbReference type="KEGG" id="pfaa:MM59RIKEN_23500"/>
<accession>A0A810QHQ7</accession>
<sequence>MKDEKQAALAAIQQINAVDGFDPSPLAVEYADLNTHEKRLRLPVMGQLAWFWLKHPEGRVAVTVTPAKECFIATARIYANYTNPSDQYLAEATASRGYLPDKPTVSPREWAQTAAIGRALQYAGFGLQFAAAGDAFDMPAVDELSGIVWSGEESPQDLPEPGGASANMHMTMPMPTPAAQPPVDPLEKAMSTPCPISKYSGKTLGDVLREDPKALVWVANKFQGDPEISAAAKLICEQSMEESA</sequence>